<sequence length="75" mass="8090">SYGAILPSSFTRVLSSALGFSPRPPVSVWGTVSHNLKLRGFSWKHGINHSAPIKGLVITSQDYVPGFSKEHSLLA</sequence>
<feature type="non-terminal residue" evidence="1">
    <location>
        <position position="1"/>
    </location>
</feature>
<name>A0A382V2Q5_9ZZZZ</name>
<proteinExistence type="predicted"/>
<evidence type="ECO:0000313" key="1">
    <source>
        <dbReference type="EMBL" id="SVD40171.1"/>
    </source>
</evidence>
<dbReference type="EMBL" id="UINC01148346">
    <property type="protein sequence ID" value="SVD40171.1"/>
    <property type="molecule type" value="Genomic_DNA"/>
</dbReference>
<protein>
    <submittedName>
        <fullName evidence="1">Uncharacterized protein</fullName>
    </submittedName>
</protein>
<reference evidence="1" key="1">
    <citation type="submission" date="2018-05" db="EMBL/GenBank/DDBJ databases">
        <authorList>
            <person name="Lanie J.A."/>
            <person name="Ng W.-L."/>
            <person name="Kazmierczak K.M."/>
            <person name="Andrzejewski T.M."/>
            <person name="Davidsen T.M."/>
            <person name="Wayne K.J."/>
            <person name="Tettelin H."/>
            <person name="Glass J.I."/>
            <person name="Rusch D."/>
            <person name="Podicherti R."/>
            <person name="Tsui H.-C.T."/>
            <person name="Winkler M.E."/>
        </authorList>
    </citation>
    <scope>NUCLEOTIDE SEQUENCE</scope>
</reference>
<organism evidence="1">
    <name type="scientific">marine metagenome</name>
    <dbReference type="NCBI Taxonomy" id="408172"/>
    <lineage>
        <taxon>unclassified sequences</taxon>
        <taxon>metagenomes</taxon>
        <taxon>ecological metagenomes</taxon>
    </lineage>
</organism>
<gene>
    <name evidence="1" type="ORF">METZ01_LOCUS393025</name>
</gene>
<accession>A0A382V2Q5</accession>
<dbReference type="AlphaFoldDB" id="A0A382V2Q5"/>